<dbReference type="InterPro" id="IPR036591">
    <property type="entry name" value="YggU-like_sf"/>
</dbReference>
<dbReference type="SMART" id="SM01152">
    <property type="entry name" value="DUF167"/>
    <property type="match status" value="1"/>
</dbReference>
<proteinExistence type="inferred from homology"/>
<dbReference type="SUPFAM" id="SSF69786">
    <property type="entry name" value="YggU-like"/>
    <property type="match status" value="1"/>
</dbReference>
<protein>
    <submittedName>
        <fullName evidence="2">Uncharacterized protein</fullName>
    </submittedName>
</protein>
<organism evidence="2 3">
    <name type="scientific">Candidatus Kaiserbacteria bacterium RIFCSPHIGHO2_01_FULL_46_22</name>
    <dbReference type="NCBI Taxonomy" id="1798475"/>
    <lineage>
        <taxon>Bacteria</taxon>
        <taxon>Candidatus Kaiseribacteriota</taxon>
    </lineage>
</organism>
<dbReference type="STRING" id="1798475.A2837_01930"/>
<dbReference type="Proteomes" id="UP000176322">
    <property type="component" value="Unassembled WGS sequence"/>
</dbReference>
<comment type="caution">
    <text evidence="2">The sequence shown here is derived from an EMBL/GenBank/DDBJ whole genome shotgun (WGS) entry which is preliminary data.</text>
</comment>
<reference evidence="2 3" key="1">
    <citation type="journal article" date="2016" name="Nat. Commun.">
        <title>Thousands of microbial genomes shed light on interconnected biogeochemical processes in an aquifer system.</title>
        <authorList>
            <person name="Anantharaman K."/>
            <person name="Brown C.T."/>
            <person name="Hug L.A."/>
            <person name="Sharon I."/>
            <person name="Castelle C.J."/>
            <person name="Probst A.J."/>
            <person name="Thomas B.C."/>
            <person name="Singh A."/>
            <person name="Wilkins M.J."/>
            <person name="Karaoz U."/>
            <person name="Brodie E.L."/>
            <person name="Williams K.H."/>
            <person name="Hubbard S.S."/>
            <person name="Banfield J.F."/>
        </authorList>
    </citation>
    <scope>NUCLEOTIDE SEQUENCE [LARGE SCALE GENOMIC DNA]</scope>
</reference>
<dbReference type="AlphaFoldDB" id="A0A1F6BYA7"/>
<dbReference type="Gene3D" id="3.30.1200.10">
    <property type="entry name" value="YggU-like"/>
    <property type="match status" value="1"/>
</dbReference>
<dbReference type="InterPro" id="IPR003746">
    <property type="entry name" value="DUF167"/>
</dbReference>
<dbReference type="NCBIfam" id="TIGR00251">
    <property type="entry name" value="DUF167 family protein"/>
    <property type="match status" value="1"/>
</dbReference>
<name>A0A1F6BYA7_9BACT</name>
<evidence type="ECO:0000313" key="2">
    <source>
        <dbReference type="EMBL" id="OGG41946.1"/>
    </source>
</evidence>
<accession>A0A1F6BYA7</accession>
<dbReference type="Pfam" id="PF02594">
    <property type="entry name" value="DUF167"/>
    <property type="match status" value="1"/>
</dbReference>
<evidence type="ECO:0000313" key="3">
    <source>
        <dbReference type="Proteomes" id="UP000176322"/>
    </source>
</evidence>
<evidence type="ECO:0000256" key="1">
    <source>
        <dbReference type="ARBA" id="ARBA00010364"/>
    </source>
</evidence>
<sequence>MYIKVKVTPGAKRESILKESDTMYRMEIREPAERNLANKRARDLLQETLGLSNGTVRLVAGHRSPSKVFDVLIEKG</sequence>
<comment type="similarity">
    <text evidence="1">Belongs to the UPF0235 family.</text>
</comment>
<gene>
    <name evidence="2" type="ORF">A2837_01930</name>
</gene>
<dbReference type="EMBL" id="MFKO01000002">
    <property type="protein sequence ID" value="OGG41946.1"/>
    <property type="molecule type" value="Genomic_DNA"/>
</dbReference>